<feature type="transmembrane region" description="Helical" evidence="6">
    <location>
        <begin position="84"/>
        <end position="101"/>
    </location>
</feature>
<proteinExistence type="predicted"/>
<evidence type="ECO:0000259" key="7">
    <source>
        <dbReference type="Pfam" id="PF01478"/>
    </source>
</evidence>
<evidence type="ECO:0000256" key="5">
    <source>
        <dbReference type="ARBA" id="ARBA00023136"/>
    </source>
</evidence>
<dbReference type="Pfam" id="PF01478">
    <property type="entry name" value="Peptidase_A24"/>
    <property type="match status" value="1"/>
</dbReference>
<dbReference type="InterPro" id="IPR000045">
    <property type="entry name" value="Prepilin_IV_endopep_pep"/>
</dbReference>
<dbReference type="PANTHER" id="PTHR36506">
    <property type="entry name" value="PREFLAGELLIN PEPTIDASE"/>
    <property type="match status" value="1"/>
</dbReference>
<reference evidence="8 9" key="1">
    <citation type="journal article" name="Nat. Commun.">
        <title>Undinarchaeota illuminate DPANN phylogeny and the impact of gene transfer on archaeal evolution.</title>
        <authorList>
            <person name="Dombrowski N."/>
            <person name="Williams T.A."/>
            <person name="Sun J."/>
            <person name="Woodcroft B.J."/>
            <person name="Lee J.H."/>
            <person name="Minh B.Q."/>
            <person name="Rinke C."/>
            <person name="Spang A."/>
        </authorList>
    </citation>
    <scope>NUCLEOTIDE SEQUENCE [LARGE SCALE GENOMIC DNA]</scope>
    <source>
        <strain evidence="8">MAG_bin1129</strain>
    </source>
</reference>
<evidence type="ECO:0000256" key="1">
    <source>
        <dbReference type="ARBA" id="ARBA00004651"/>
    </source>
</evidence>
<feature type="transmembrane region" description="Helical" evidence="6">
    <location>
        <begin position="260"/>
        <end position="278"/>
    </location>
</feature>
<dbReference type="GO" id="GO:0004190">
    <property type="term" value="F:aspartic-type endopeptidase activity"/>
    <property type="evidence" value="ECO:0007669"/>
    <property type="project" value="InterPro"/>
</dbReference>
<keyword evidence="2" id="KW-1003">Cell membrane</keyword>
<dbReference type="PANTHER" id="PTHR36506:SF1">
    <property type="entry name" value="PREFLAGELLIN PEPTIDASE"/>
    <property type="match status" value="1"/>
</dbReference>
<gene>
    <name evidence="8" type="ORF">H1016_02355</name>
</gene>
<feature type="transmembrane region" description="Helical" evidence="6">
    <location>
        <begin position="113"/>
        <end position="139"/>
    </location>
</feature>
<dbReference type="GO" id="GO:0005886">
    <property type="term" value="C:plasma membrane"/>
    <property type="evidence" value="ECO:0007669"/>
    <property type="project" value="UniProtKB-SubCell"/>
</dbReference>
<organism evidence="8 9">
    <name type="scientific">Candidatus Naiadarchaeum limnaeum</name>
    <dbReference type="NCBI Taxonomy" id="2756139"/>
    <lineage>
        <taxon>Archaea</taxon>
        <taxon>Candidatus Undinarchaeota</taxon>
        <taxon>Candidatus Undinarchaeia</taxon>
        <taxon>Candidatus Naiadarchaeales</taxon>
        <taxon>Candidatus Naiadarchaeaceae</taxon>
        <taxon>Candidatus Naiadarchaeum</taxon>
    </lineage>
</organism>
<feature type="domain" description="Prepilin type IV endopeptidase peptidase" evidence="7">
    <location>
        <begin position="11"/>
        <end position="128"/>
    </location>
</feature>
<keyword evidence="3 6" id="KW-0812">Transmembrane</keyword>
<keyword evidence="5 6" id="KW-0472">Membrane</keyword>
<feature type="transmembrane region" description="Helical" evidence="6">
    <location>
        <begin position="33"/>
        <end position="50"/>
    </location>
</feature>
<evidence type="ECO:0000313" key="9">
    <source>
        <dbReference type="Proteomes" id="UP000646946"/>
    </source>
</evidence>
<feature type="transmembrane region" description="Helical" evidence="6">
    <location>
        <begin position="6"/>
        <end position="24"/>
    </location>
</feature>
<sequence>MVSPGLLAFAVALAGMSIASYTDVQKREVPNKISFGLIAAMIILRAIYALQENNLFYLWLSLGIGAAFFGMGLLFFYAQQWGGADVKLLAVLGIGFATIYPEFRPILPVSWPFFITILMNFFFIAVAYSIVYSLILAVSNKRVFPDFKASLNRYELLFGILLMITIFILGRYEKILYALLAAPVFWFLTKFLRSVDKNCMYKKTKVDKLVEFDVPEHDIKSGKKIIVNSKDPNGITLEQIAQLKKYVRAGKLKNEFNVKWGIPLIPVFPITLVASLYFGDIYFALVRWIVFGRIIF</sequence>
<evidence type="ECO:0000256" key="6">
    <source>
        <dbReference type="SAM" id="Phobius"/>
    </source>
</evidence>
<evidence type="ECO:0000256" key="2">
    <source>
        <dbReference type="ARBA" id="ARBA00022475"/>
    </source>
</evidence>
<comment type="caution">
    <text evidence="8">The sequence shown here is derived from an EMBL/GenBank/DDBJ whole genome shotgun (WGS) entry which is preliminary data.</text>
</comment>
<dbReference type="InterPro" id="IPR052218">
    <property type="entry name" value="Preflagellin_Peptidase"/>
</dbReference>
<protein>
    <submittedName>
        <fullName evidence="8">Prepilin peptidase</fullName>
    </submittedName>
</protein>
<dbReference type="Gene3D" id="1.20.120.1220">
    <property type="match status" value="1"/>
</dbReference>
<evidence type="ECO:0000256" key="3">
    <source>
        <dbReference type="ARBA" id="ARBA00022692"/>
    </source>
</evidence>
<name>A0A832VA41_9ARCH</name>
<comment type="subcellular location">
    <subcellularLocation>
        <location evidence="1">Cell membrane</location>
        <topology evidence="1">Multi-pass membrane protein</topology>
    </subcellularLocation>
</comment>
<feature type="transmembrane region" description="Helical" evidence="6">
    <location>
        <begin position="151"/>
        <end position="169"/>
    </location>
</feature>
<dbReference type="EMBL" id="DVAB01000023">
    <property type="protein sequence ID" value="HIK00361.1"/>
    <property type="molecule type" value="Genomic_DNA"/>
</dbReference>
<dbReference type="AlphaFoldDB" id="A0A832VA41"/>
<dbReference type="Proteomes" id="UP000646946">
    <property type="component" value="Unassembled WGS sequence"/>
</dbReference>
<accession>A0A832VA41</accession>
<evidence type="ECO:0000313" key="8">
    <source>
        <dbReference type="EMBL" id="HIK00361.1"/>
    </source>
</evidence>
<feature type="transmembrane region" description="Helical" evidence="6">
    <location>
        <begin position="56"/>
        <end position="77"/>
    </location>
</feature>
<keyword evidence="9" id="KW-1185">Reference proteome</keyword>
<feature type="transmembrane region" description="Helical" evidence="6">
    <location>
        <begin position="175"/>
        <end position="192"/>
    </location>
</feature>
<evidence type="ECO:0000256" key="4">
    <source>
        <dbReference type="ARBA" id="ARBA00022989"/>
    </source>
</evidence>
<keyword evidence="4 6" id="KW-1133">Transmembrane helix</keyword>